<evidence type="ECO:0000256" key="6">
    <source>
        <dbReference type="PROSITE-ProRule" id="PRU00042"/>
    </source>
</evidence>
<dbReference type="Proteomes" id="UP001152798">
    <property type="component" value="Chromosome 3"/>
</dbReference>
<evidence type="ECO:0000256" key="3">
    <source>
        <dbReference type="ARBA" id="ARBA00022771"/>
    </source>
</evidence>
<keyword evidence="3 6" id="KW-0863">Zinc-finger</keyword>
<dbReference type="InterPro" id="IPR013087">
    <property type="entry name" value="Znf_C2H2_type"/>
</dbReference>
<keyword evidence="5" id="KW-0539">Nucleus</keyword>
<protein>
    <recommendedName>
        <fullName evidence="7">C2H2-type domain-containing protein</fullName>
    </recommendedName>
</protein>
<keyword evidence="2" id="KW-0677">Repeat</keyword>
<evidence type="ECO:0000313" key="9">
    <source>
        <dbReference type="Proteomes" id="UP001152798"/>
    </source>
</evidence>
<feature type="domain" description="C2H2-type" evidence="7">
    <location>
        <begin position="186"/>
        <end position="213"/>
    </location>
</feature>
<dbReference type="AlphaFoldDB" id="A0A9P0H5W4"/>
<dbReference type="OrthoDB" id="8922241at2759"/>
<name>A0A9P0H5W4_NEZVI</name>
<feature type="domain" description="C2H2-type" evidence="7">
    <location>
        <begin position="788"/>
        <end position="815"/>
    </location>
</feature>
<dbReference type="PROSITE" id="PS00028">
    <property type="entry name" value="ZINC_FINGER_C2H2_1"/>
    <property type="match status" value="14"/>
</dbReference>
<feature type="domain" description="C2H2-type" evidence="7">
    <location>
        <begin position="622"/>
        <end position="650"/>
    </location>
</feature>
<dbReference type="SUPFAM" id="SSF57667">
    <property type="entry name" value="beta-beta-alpha zinc fingers"/>
    <property type="match status" value="5"/>
</dbReference>
<evidence type="ECO:0000259" key="7">
    <source>
        <dbReference type="PROSITE" id="PS50157"/>
    </source>
</evidence>
<feature type="domain" description="C2H2-type" evidence="7">
    <location>
        <begin position="734"/>
        <end position="756"/>
    </location>
</feature>
<dbReference type="InterPro" id="IPR050826">
    <property type="entry name" value="Krueppel_C2H2_ZnFinger"/>
</dbReference>
<proteinExistence type="predicted"/>
<feature type="domain" description="C2H2-type" evidence="7">
    <location>
        <begin position="678"/>
        <end position="705"/>
    </location>
</feature>
<organism evidence="8 9">
    <name type="scientific">Nezara viridula</name>
    <name type="common">Southern green stink bug</name>
    <name type="synonym">Cimex viridulus</name>
    <dbReference type="NCBI Taxonomy" id="85310"/>
    <lineage>
        <taxon>Eukaryota</taxon>
        <taxon>Metazoa</taxon>
        <taxon>Ecdysozoa</taxon>
        <taxon>Arthropoda</taxon>
        <taxon>Hexapoda</taxon>
        <taxon>Insecta</taxon>
        <taxon>Pterygota</taxon>
        <taxon>Neoptera</taxon>
        <taxon>Paraneoptera</taxon>
        <taxon>Hemiptera</taxon>
        <taxon>Heteroptera</taxon>
        <taxon>Panheteroptera</taxon>
        <taxon>Pentatomomorpha</taxon>
        <taxon>Pentatomoidea</taxon>
        <taxon>Pentatomidae</taxon>
        <taxon>Pentatominae</taxon>
        <taxon>Nezara</taxon>
    </lineage>
</organism>
<dbReference type="GO" id="GO:0008270">
    <property type="term" value="F:zinc ion binding"/>
    <property type="evidence" value="ECO:0007669"/>
    <property type="project" value="UniProtKB-KW"/>
</dbReference>
<dbReference type="Pfam" id="PF12874">
    <property type="entry name" value="zf-met"/>
    <property type="match status" value="1"/>
</dbReference>
<reference evidence="8" key="1">
    <citation type="submission" date="2022-01" db="EMBL/GenBank/DDBJ databases">
        <authorList>
            <person name="King R."/>
        </authorList>
    </citation>
    <scope>NUCLEOTIDE SEQUENCE</scope>
</reference>
<evidence type="ECO:0000256" key="1">
    <source>
        <dbReference type="ARBA" id="ARBA00022723"/>
    </source>
</evidence>
<accession>A0A9P0H5W4</accession>
<feature type="domain" description="C2H2-type" evidence="7">
    <location>
        <begin position="159"/>
        <end position="187"/>
    </location>
</feature>
<evidence type="ECO:0000256" key="2">
    <source>
        <dbReference type="ARBA" id="ARBA00022737"/>
    </source>
</evidence>
<dbReference type="PROSITE" id="PS50157">
    <property type="entry name" value="ZINC_FINGER_C2H2_2"/>
    <property type="match status" value="10"/>
</dbReference>
<dbReference type="PANTHER" id="PTHR24377">
    <property type="entry name" value="IP01015P-RELATED"/>
    <property type="match status" value="1"/>
</dbReference>
<keyword evidence="9" id="KW-1185">Reference proteome</keyword>
<feature type="domain" description="C2H2-type" evidence="7">
    <location>
        <begin position="539"/>
        <end position="561"/>
    </location>
</feature>
<sequence length="913" mass="105691">MKRKLKYFDMEELESKQFSCFVCTEKSKEKGISLLQSQTAFSRISLGEKLQEILGTKYVVLVTSRDSICWDCASYINWVDRSEHKVDLVKEYIVNQVSLKYRKIEVTLQETVENSELLQEAVPNQKPATPPLPTVMSIHTETKEVKEDPPPKARKKKEYSCKYCGKGYVSLMSLSMHIQRLHGGKEVCEDCGARFETLALLKRHMKSHIPADKQLTCVSCGFHTTNTEVYCRHVCNSSIVSLTCVTCNKRYVDSNFKNDSSSGTYQCQSCATDESTRLEQEQPSQEENTGAELATEMPEFFKDPENNNDVRNLERSEEDCVSYLRCEGCEEQFKLGDLTKHLCFIRGDTVEFVEVEAPTFQGKKSQPTSVPLYCKDCGDQFVNIEDLRNHWDLTGHLRQVSTSGVELNKIRDKYKKTEATFKVVKQNFNIRAIIPGQNEEALRSADDYKDMFVKVSRKTDSIEDFVRKDGKECETCGIVFATKELLEEHQQMDCLTCVTCSVSFYDNKLLKRHYLYTGHANRIIQPPQLVSDNKGPMGFKCHRCVKSFQSRFLLKKHFQVHYRGTNKGACQFCLLEFENKNDIQQHVLEAHGAHLYKCSHCDRTFMSETFRNRHEAKHKDPFECQICNIRFISKKSLLLHNETYHQGESGSCTLCGKVFEDPLALRKHERRHYFEKQLNCDVCKKRFRNKALLITHLKIHGDKIKAKCDVCQLGFTTEEGLKEHKFSHMKPGRYKCPRCNISFANKANFWMHTKTHEACYVCTVCNRSFRDTSLLAVHRRKHWRVRPYQCPHCPRTFSVPATLRRHLHVHTRIYPHKCGLCKRGFLTRHAYHRHTETVHGVSHSFPQRRPNIPSLPLNATDEDIFQAADTLIADDSLMFNDYQNKEIEQVSSTDLITNEVVVETTELFDEILH</sequence>
<dbReference type="Gene3D" id="3.30.160.60">
    <property type="entry name" value="Classic Zinc Finger"/>
    <property type="match status" value="7"/>
</dbReference>
<dbReference type="Pfam" id="PF00096">
    <property type="entry name" value="zf-C2H2"/>
    <property type="match status" value="7"/>
</dbReference>
<evidence type="ECO:0000313" key="8">
    <source>
        <dbReference type="EMBL" id="CAH1395988.1"/>
    </source>
</evidence>
<feature type="domain" description="C2H2-type" evidence="7">
    <location>
        <begin position="760"/>
        <end position="787"/>
    </location>
</feature>
<feature type="domain" description="C2H2-type" evidence="7">
    <location>
        <begin position="650"/>
        <end position="677"/>
    </location>
</feature>
<keyword evidence="1" id="KW-0479">Metal-binding</keyword>
<dbReference type="EMBL" id="OV725079">
    <property type="protein sequence ID" value="CAH1395988.1"/>
    <property type="molecule type" value="Genomic_DNA"/>
</dbReference>
<dbReference type="SMART" id="SM00355">
    <property type="entry name" value="ZnF_C2H2"/>
    <property type="match status" value="16"/>
</dbReference>
<keyword evidence="4" id="KW-0862">Zinc</keyword>
<evidence type="ECO:0000256" key="5">
    <source>
        <dbReference type="ARBA" id="ARBA00023242"/>
    </source>
</evidence>
<gene>
    <name evidence="8" type="ORF">NEZAVI_LOCUS6147</name>
</gene>
<feature type="domain" description="C2H2-type" evidence="7">
    <location>
        <begin position="596"/>
        <end position="623"/>
    </location>
</feature>
<evidence type="ECO:0000256" key="4">
    <source>
        <dbReference type="ARBA" id="ARBA00022833"/>
    </source>
</evidence>
<dbReference type="InterPro" id="IPR036236">
    <property type="entry name" value="Znf_C2H2_sf"/>
</dbReference>